<accession>A0A4Q0XZI6</accession>
<dbReference type="Proteomes" id="UP000290191">
    <property type="component" value="Unassembled WGS sequence"/>
</dbReference>
<evidence type="ECO:0000259" key="1">
    <source>
        <dbReference type="Pfam" id="PF09994"/>
    </source>
</evidence>
<protein>
    <recommendedName>
        <fullName evidence="1">T6SS Phospholipase effector Tle1-like catalytic domain-containing protein</fullName>
    </recommendedName>
</protein>
<reference evidence="2 3" key="1">
    <citation type="submission" date="2017-10" db="EMBL/GenBank/DDBJ databases">
        <title>Genomics of the genus Arcobacter.</title>
        <authorList>
            <person name="Perez-Cataluna A."/>
            <person name="Figueras M.J."/>
        </authorList>
    </citation>
    <scope>NUCLEOTIDE SEQUENCE [LARGE SCALE GENOMIC DNA]</scope>
    <source>
        <strain evidence="2 3">DSM 24636</strain>
    </source>
</reference>
<name>A0A4Q0XZI6_9BACT</name>
<dbReference type="Pfam" id="PF09994">
    <property type="entry name" value="T6SS_Tle1-like_cat"/>
    <property type="match status" value="1"/>
</dbReference>
<dbReference type="EMBL" id="PDKO01000005">
    <property type="protein sequence ID" value="RXJ63120.1"/>
    <property type="molecule type" value="Genomic_DNA"/>
</dbReference>
<evidence type="ECO:0000313" key="3">
    <source>
        <dbReference type="Proteomes" id="UP000290191"/>
    </source>
</evidence>
<dbReference type="RefSeq" id="WP_129082008.1">
    <property type="nucleotide sequence ID" value="NZ_CP041070.1"/>
</dbReference>
<dbReference type="InterPro" id="IPR018712">
    <property type="entry name" value="Tle1-like_cat"/>
</dbReference>
<dbReference type="PANTHER" id="PTHR33840">
    <property type="match status" value="1"/>
</dbReference>
<gene>
    <name evidence="2" type="ORF">CRV06_07615</name>
</gene>
<dbReference type="PANTHER" id="PTHR33840:SF1">
    <property type="entry name" value="TLE1 PHOSPHOLIPASE DOMAIN-CONTAINING PROTEIN"/>
    <property type="match status" value="1"/>
</dbReference>
<dbReference type="STRING" id="877500.GCA_000935065_01622"/>
<evidence type="ECO:0000313" key="2">
    <source>
        <dbReference type="EMBL" id="RXJ63120.1"/>
    </source>
</evidence>
<comment type="caution">
    <text evidence="2">The sequence shown here is derived from an EMBL/GenBank/DDBJ whole genome shotgun (WGS) entry which is preliminary data.</text>
</comment>
<proteinExistence type="predicted"/>
<feature type="domain" description="T6SS Phospholipase effector Tle1-like catalytic" evidence="1">
    <location>
        <begin position="365"/>
        <end position="664"/>
    </location>
</feature>
<organism evidence="2 3">
    <name type="scientific">Halarcobacter anaerophilus</name>
    <dbReference type="NCBI Taxonomy" id="877500"/>
    <lineage>
        <taxon>Bacteria</taxon>
        <taxon>Pseudomonadati</taxon>
        <taxon>Campylobacterota</taxon>
        <taxon>Epsilonproteobacteria</taxon>
        <taxon>Campylobacterales</taxon>
        <taxon>Arcobacteraceae</taxon>
        <taxon>Halarcobacter</taxon>
    </lineage>
</organism>
<dbReference type="OrthoDB" id="5445630at2"/>
<sequence>MSSNDITIGKAFFKEDEGIHLYRYSVKETGEEIHGFSASLRTRTAYIIISNKESLKLNNKEEDREKILKTVKEKYKEHLIKAVEQESKNLILNHLNALQEIAVDKKLVKLTSLNLYNASSYGSILKVKNYTHAYNQKLEDSLKIKEERKSIGVLTFNRDSSQKILEDEKRNSLEKEDAYIIVSMPYVYNIKKDSKTQELELSYYEENITASFMPELVVEYGVFFDGTKNNIYNINFYRNFTEFLKEPAEYIEENRNFFFEPKNAIYDYTSIQEYIVSEPNPQLNDQIIILLLSQMNKAEKEIRYFDKSSNLEVEEKEILESTKAKHAKKVFDYLIDVKKEINSSEEENREKYVRENILADDAKDSSFINGESNISRLYNLYDGADVKKSKNRLAATRFKLYESGAGTNNPFIQEGYKEDSNLFGSGLGGEKLFTTDKTGIKAHIIYACIKISEQLRASNVKYIDELVFDVFGFSRGAATARHFVCSILKDSEVLEKGNKKYSIKMKNDKNIFTSFFGENGIVYIDGKRYFNPLNTEKKYYGSGRSRIKNPYYGSTVTIDSLSFRFTGLYDTVPHYGIKQSNDFENLNLNFFKDKNDEKIGQVVHLMAKDEYRFNFDAYSIFEEINKEYHKIKGSSPSQGKKFEEYFLPGAHSDIGGGYNSSSETILLTKKYVKNYDEIPEEIKDSIIAWNDKYNWLNTNNIQKVKLKSEIKENDEDGFYYCIIPEVTPSYFGTSFPKPVLYLYMHKKEVLNKYEYVTLKIMYERAIYKDMTQGKELGKKDDLEIVPFSSLTSYSFKKDDVLTKTYETLKEKGEFKSGDEIYKKLKDDYIHHSSKYADFVHRASFEDKEVEDFYGKRVIYSALGNKFTI</sequence>
<keyword evidence="3" id="KW-1185">Reference proteome</keyword>
<dbReference type="AlphaFoldDB" id="A0A4Q0XZI6"/>